<dbReference type="InterPro" id="IPR016163">
    <property type="entry name" value="Ald_DH_C"/>
</dbReference>
<keyword evidence="10 12" id="KW-0804">Transcription</keyword>
<dbReference type="SUPFAM" id="SSF46689">
    <property type="entry name" value="Homeodomain-like"/>
    <property type="match status" value="1"/>
</dbReference>
<dbReference type="InterPro" id="IPR036271">
    <property type="entry name" value="Tet_transcr_reg_TetR-rel_C_sf"/>
</dbReference>
<dbReference type="InterPro" id="IPR016162">
    <property type="entry name" value="Ald_DH_N"/>
</dbReference>
<evidence type="ECO:0000256" key="5">
    <source>
        <dbReference type="ARBA" id="ARBA00023002"/>
    </source>
</evidence>
<dbReference type="InterPro" id="IPR015590">
    <property type="entry name" value="Aldehyde_DH_dom"/>
</dbReference>
<reference evidence="20" key="2">
    <citation type="submission" date="2023-07" db="EMBL/GenBank/DDBJ databases">
        <title>Ancylobacter moscoviensis sp. nov., facultatively methylotrophic bacteria from activated sludge and the reclassification of Starkeya novella (Starkey 1934) Kelly et al. 2000 as Ancylobacter novellus comb. nov., Starkeya koreensis Im et al. 2006 as Ancylobacter koreensis comb.nov., Angulomicrobium tetraedrale Vasil'eva et al. 1986 as Ancylobacter tetraedralis comb. nov., Angulomicrobium amanitiforme Fritz et al. 2004 as Ancylobacter amanitiformis comb. nov. and Methylorhabdus multivorans Doronina et al. 1996 as Ancylobacter multivorans comb. nov. and emended description of the genus Ancylobacter.</title>
        <authorList>
            <person name="Doronina N."/>
            <person name="Chemodurova A."/>
            <person name="Grouzdev D."/>
            <person name="Koziaeva V."/>
            <person name="Shi W."/>
            <person name="Wu L."/>
            <person name="Kaparullina E."/>
        </authorList>
    </citation>
    <scope>NUCLEOTIDE SEQUENCE [LARGE SCALE GENOMIC DNA]</scope>
    <source>
        <strain evidence="20">Jip08</strain>
    </source>
</reference>
<organism evidence="19 20">
    <name type="scientific">Ancylobacter koreensis</name>
    <dbReference type="NCBI Taxonomy" id="266121"/>
    <lineage>
        <taxon>Bacteria</taxon>
        <taxon>Pseudomonadati</taxon>
        <taxon>Pseudomonadota</taxon>
        <taxon>Alphaproteobacteria</taxon>
        <taxon>Hyphomicrobiales</taxon>
        <taxon>Xanthobacteraceae</taxon>
        <taxon>Ancylobacter</taxon>
    </lineage>
</organism>
<dbReference type="Pfam" id="PF13977">
    <property type="entry name" value="TetR_C_6"/>
    <property type="match status" value="1"/>
</dbReference>
<name>A0ABT0DLH9_9HYPH</name>
<dbReference type="SUPFAM" id="SSF53720">
    <property type="entry name" value="ALDH-like"/>
    <property type="match status" value="1"/>
</dbReference>
<comment type="caution">
    <text evidence="19">The sequence shown here is derived from an EMBL/GenBank/DDBJ whole genome shotgun (WGS) entry which is preliminary data.</text>
</comment>
<keyword evidence="20" id="KW-1185">Reference proteome</keyword>
<comment type="subunit">
    <text evidence="13">Dimer of dimers.</text>
</comment>
<evidence type="ECO:0000256" key="2">
    <source>
        <dbReference type="ARBA" id="ARBA00022491"/>
    </source>
</evidence>
<evidence type="ECO:0000256" key="14">
    <source>
        <dbReference type="PROSITE-ProRule" id="PRU00335"/>
    </source>
</evidence>
<feature type="binding site" description="covalent" evidence="13">
    <location>
        <position position="509"/>
    </location>
    <ligand>
        <name>NAD(+)</name>
        <dbReference type="ChEBI" id="CHEBI:57540"/>
    </ligand>
</feature>
<dbReference type="Gene3D" id="3.40.309.10">
    <property type="entry name" value="Aldehyde Dehydrogenase, Chain A, domain 2"/>
    <property type="match status" value="1"/>
</dbReference>
<keyword evidence="9 12" id="KW-0238">DNA-binding</keyword>
<dbReference type="InterPro" id="IPR039538">
    <property type="entry name" value="BetI_C"/>
</dbReference>
<dbReference type="Pfam" id="PF00440">
    <property type="entry name" value="TetR_N"/>
    <property type="match status" value="1"/>
</dbReference>
<feature type="binding site" evidence="13">
    <location>
        <position position="251"/>
    </location>
    <ligand>
        <name>K(+)</name>
        <dbReference type="ChEBI" id="CHEBI:29103"/>
        <label>1</label>
    </ligand>
</feature>
<keyword evidence="2 12" id="KW-0678">Repressor</keyword>
<dbReference type="NCBIfam" id="NF001978">
    <property type="entry name" value="PRK00767.1"/>
    <property type="match status" value="1"/>
</dbReference>
<dbReference type="CDD" id="cd07090">
    <property type="entry name" value="ALDH_F9_TMBADH"/>
    <property type="match status" value="1"/>
</dbReference>
<comment type="similarity">
    <text evidence="13 16">Belongs to the aldehyde dehydrogenase family.</text>
</comment>
<evidence type="ECO:0000256" key="1">
    <source>
        <dbReference type="ARBA" id="ARBA00004719"/>
    </source>
</evidence>
<dbReference type="InterPro" id="IPR016160">
    <property type="entry name" value="Ald_DH_CS_CYS"/>
</dbReference>
<feature type="active site" description="Charge relay system" evidence="13">
    <location>
        <position position="387"/>
    </location>
</feature>
<feature type="region of interest" description="Disordered" evidence="17">
    <location>
        <begin position="1"/>
        <end position="29"/>
    </location>
</feature>
<comment type="pathway">
    <text evidence="13">Amine and polyamine biosynthesis; betaine biosynthesis via choline pathway; betaine from betaine aldehyde: step 1/1.</text>
</comment>
<feature type="binding site" evidence="13">
    <location>
        <position position="477"/>
    </location>
    <ligand>
        <name>NAD(+)</name>
        <dbReference type="ChEBI" id="CHEBI:57540"/>
    </ligand>
</feature>
<evidence type="ECO:0000313" key="20">
    <source>
        <dbReference type="Proteomes" id="UP001202867"/>
    </source>
</evidence>
<evidence type="ECO:0000256" key="4">
    <source>
        <dbReference type="ARBA" id="ARBA00022958"/>
    </source>
</evidence>
<dbReference type="SUPFAM" id="SSF48498">
    <property type="entry name" value="Tetracyclin repressor-like, C-terminal domain"/>
    <property type="match status" value="1"/>
</dbReference>
<comment type="pathway">
    <text evidence="1 12">Amine and polyamine biosynthesis; betaine biosynthesis via choline pathway [regulation].</text>
</comment>
<keyword evidence="5 13" id="KW-0560">Oxidoreductase</keyword>
<feature type="domain" description="HTH tetR-type" evidence="18">
    <location>
        <begin position="28"/>
        <end position="88"/>
    </location>
</feature>
<feature type="binding site" evidence="13">
    <location>
        <position position="318"/>
    </location>
    <ligand>
        <name>K(+)</name>
        <dbReference type="ChEBI" id="CHEBI:29103"/>
        <label>1</label>
    </ligand>
</feature>
<feature type="binding site" evidence="13">
    <location>
        <position position="252"/>
    </location>
    <ligand>
        <name>K(+)</name>
        <dbReference type="ChEBI" id="CHEBI:29103"/>
        <label>1</label>
    </ligand>
</feature>
<keyword evidence="13" id="KW-0521">NADP</keyword>
<dbReference type="EMBL" id="JALKCG010000002">
    <property type="protein sequence ID" value="MCK0208138.1"/>
    <property type="molecule type" value="Genomic_DNA"/>
</dbReference>
<evidence type="ECO:0000256" key="15">
    <source>
        <dbReference type="PROSITE-ProRule" id="PRU10007"/>
    </source>
</evidence>
<evidence type="ECO:0000256" key="7">
    <source>
        <dbReference type="ARBA" id="ARBA00023027"/>
    </source>
</evidence>
<gene>
    <name evidence="13 19" type="primary">betB</name>
    <name evidence="12" type="synonym">betI</name>
    <name evidence="19" type="ORF">MWN33_08860</name>
</gene>
<feature type="active site" evidence="15">
    <location>
        <position position="475"/>
    </location>
</feature>
<feature type="binding site" evidence="13">
    <location>
        <begin position="375"/>
        <end position="377"/>
    </location>
    <ligand>
        <name>NAD(+)</name>
        <dbReference type="ChEBI" id="CHEBI:57540"/>
    </ligand>
</feature>
<feature type="active site" description="Nucleophile" evidence="13">
    <location>
        <position position="509"/>
    </location>
</feature>
<evidence type="ECO:0000313" key="19">
    <source>
        <dbReference type="EMBL" id="MCK0208138.1"/>
    </source>
</evidence>
<feature type="DNA-binding region" description="H-T-H motif" evidence="12 14">
    <location>
        <begin position="51"/>
        <end position="70"/>
    </location>
</feature>
<comment type="function">
    <text evidence="13">Involved in the biosynthesis of the osmoprotectant glycine betaine. Catalyzes the irreversible oxidation of betaine aldehyde to the corresponding acid.</text>
</comment>
<sequence>MARADAQAQLPSERPAPEEETRRRAPEDVRRRQLIEATIDSLAEIGFNASTLAQIARRAGVSPGLVAHYFGDKDGLLEATLRFLSLRLYRATAQRLGAARGPRARVQALIDANLAPEEFDQRTSSVWLAFWGQVLHSERLRRVQRVYQARMLANLRHDLRGLVAPADVHRVAITIAAVIDGLWLRSSLSAAGETDSVSARQVASVFVDAQIAAAAPALPTNGTLPMSSRPPLHASHIGGRYRPTGGATFTSVNPATGEVLAEIEIAGEPEVEAAVEAARKGQKLWAAMTGAERGRVLRRAADLLRARNDELARLETLDTGKPIQETSVVDVLSGADCLDYYAGVAPTLAGEHVDLGPSAFGYTRREPLGIVAGIGAWNYPLQIACWKSAPALACGNAMIFKPAELTPLSALKLAEIYTEAGLPDGVFSVVQGFADTGRLLTRHPAIAKVSLTGEVGTGRKVMVDAAGTLKYVTLELGGKSPLIVFEDADLDDAVSGAMLGNFYSAGEVCSNGTRVFVHESVRAAFLGKLVARVERMVVGDPLDPATQVGALISADHMQKVLGYIEKGRAEGAKLLVGGGRVTTGALDKGAFVAPTVFDGCDEAMSIVREEIFGPVMAVLSFADEDEVIARANDTDFGLAAGVFTKDLARGHRVIAQLEAGTCWINAYNLTPVELPFGGAKQSGLGRENGRAAIEHYTQLKSVYVNLGRVEAPY</sequence>
<dbReference type="PANTHER" id="PTHR11699">
    <property type="entry name" value="ALDEHYDE DEHYDROGENASE-RELATED"/>
    <property type="match status" value="1"/>
</dbReference>
<dbReference type="HAMAP" id="MF_00768">
    <property type="entry name" value="HTH_type_BetI"/>
    <property type="match status" value="1"/>
</dbReference>
<feature type="binding site" evidence="13">
    <location>
        <position position="680"/>
    </location>
    <ligand>
        <name>K(+)</name>
        <dbReference type="ChEBI" id="CHEBI:29103"/>
        <label>2</label>
    </ligand>
</feature>
<evidence type="ECO:0000256" key="17">
    <source>
        <dbReference type="SAM" id="MobiDB-lite"/>
    </source>
</evidence>
<comment type="function">
    <text evidence="11">Repressor involved in the biosynthesis of the osmoprotectant glycine betaine. It represses transcription of the choline transporter BetT and the genes of BetAB involved in the synthesis of glycine betaine.</text>
</comment>
<dbReference type="InterPro" id="IPR009057">
    <property type="entry name" value="Homeodomain-like_sf"/>
</dbReference>
<dbReference type="NCBIfam" id="NF009725">
    <property type="entry name" value="PRK13252.1"/>
    <property type="match status" value="1"/>
</dbReference>
<dbReference type="Proteomes" id="UP001202867">
    <property type="component" value="Unassembled WGS sequence"/>
</dbReference>
<dbReference type="NCBIfam" id="TIGR01804">
    <property type="entry name" value="BADH"/>
    <property type="match status" value="1"/>
</dbReference>
<evidence type="ECO:0000256" key="8">
    <source>
        <dbReference type="ARBA" id="ARBA00023097"/>
    </source>
</evidence>
<feature type="active site" description="Proton acceptor" evidence="13">
    <location>
        <position position="475"/>
    </location>
</feature>
<feature type="binding site" evidence="13">
    <location>
        <position position="610"/>
    </location>
    <ligand>
        <name>NAD(+)</name>
        <dbReference type="ChEBI" id="CHEBI:57540"/>
    </ligand>
</feature>
<dbReference type="InterPro" id="IPR029510">
    <property type="entry name" value="Ald_DH_CS_GLU"/>
</dbReference>
<dbReference type="PRINTS" id="PR00455">
    <property type="entry name" value="HTHTETR"/>
</dbReference>
<dbReference type="PROSITE" id="PS00070">
    <property type="entry name" value="ALDEHYDE_DEHYDR_CYS"/>
    <property type="match status" value="1"/>
</dbReference>
<dbReference type="InterPro" id="IPR017757">
    <property type="entry name" value="Tscrpt_rep_BetI"/>
</dbReference>
<dbReference type="InterPro" id="IPR016161">
    <property type="entry name" value="Ald_DH/histidinol_DH"/>
</dbReference>
<keyword evidence="4 13" id="KW-0630">Potassium</keyword>
<dbReference type="PROSITE" id="PS00687">
    <property type="entry name" value="ALDEHYDE_DEHYDR_GLU"/>
    <property type="match status" value="1"/>
</dbReference>
<feature type="compositionally biased region" description="Basic and acidic residues" evidence="17">
    <location>
        <begin position="15"/>
        <end position="29"/>
    </location>
</feature>
<feature type="active site" description="Charge relay system" evidence="13">
    <location>
        <position position="687"/>
    </location>
</feature>
<feature type="modified residue" description="Cysteine sulfenic acid (-SOH)" evidence="13">
    <location>
        <position position="509"/>
    </location>
</feature>
<comment type="caution">
    <text evidence="13">Lacks conserved residue(s) required for the propagation of feature annotation.</text>
</comment>
<comment type="function">
    <text evidence="12">Repressor involved in choline regulation of the bet genes.</text>
</comment>
<dbReference type="InterPro" id="IPR011264">
    <property type="entry name" value="BADH"/>
</dbReference>
<dbReference type="Gene3D" id="3.40.605.10">
    <property type="entry name" value="Aldehyde Dehydrogenase, Chain A, domain 1"/>
    <property type="match status" value="1"/>
</dbReference>
<proteinExistence type="inferred from homology"/>
<evidence type="ECO:0000256" key="13">
    <source>
        <dbReference type="HAMAP-Rule" id="MF_00804"/>
    </source>
</evidence>
<evidence type="ECO:0000259" key="18">
    <source>
        <dbReference type="PROSITE" id="PS50977"/>
    </source>
</evidence>
<dbReference type="GO" id="GO:0008802">
    <property type="term" value="F:betaine-aldehyde dehydrogenase (NAD+) activity"/>
    <property type="evidence" value="ECO:0007669"/>
    <property type="project" value="UniProtKB-EC"/>
</dbReference>
<evidence type="ECO:0000256" key="16">
    <source>
        <dbReference type="RuleBase" id="RU003345"/>
    </source>
</evidence>
<comment type="catalytic activity">
    <reaction evidence="13">
        <text>betaine aldehyde + NAD(+) + H2O = glycine betaine + NADH + 2 H(+)</text>
        <dbReference type="Rhea" id="RHEA:15305"/>
        <dbReference type="ChEBI" id="CHEBI:15377"/>
        <dbReference type="ChEBI" id="CHEBI:15378"/>
        <dbReference type="ChEBI" id="CHEBI:15710"/>
        <dbReference type="ChEBI" id="CHEBI:17750"/>
        <dbReference type="ChEBI" id="CHEBI:57540"/>
        <dbReference type="ChEBI" id="CHEBI:57945"/>
        <dbReference type="EC" id="1.2.1.8"/>
    </reaction>
</comment>
<feature type="binding site" evidence="13">
    <location>
        <position position="683"/>
    </location>
    <ligand>
        <name>K(+)</name>
        <dbReference type="ChEBI" id="CHEBI:29103"/>
        <label>2</label>
    </ligand>
</feature>
<evidence type="ECO:0000256" key="10">
    <source>
        <dbReference type="ARBA" id="ARBA00023163"/>
    </source>
</evidence>
<dbReference type="RefSeq" id="WP_247200120.1">
    <property type="nucleotide sequence ID" value="NZ_JALKCG010000002.1"/>
</dbReference>
<comment type="cofactor">
    <cofactor evidence="13">
        <name>K(+)</name>
        <dbReference type="ChEBI" id="CHEBI:29103"/>
    </cofactor>
    <text evidence="13">Binds 2 potassium ions per subunit.</text>
</comment>
<keyword evidence="8 13" id="KW-0558">Oxidation</keyword>
<dbReference type="Gene3D" id="1.10.357.10">
    <property type="entry name" value="Tetracycline Repressor, domain 2"/>
    <property type="match status" value="1"/>
</dbReference>
<dbReference type="InterPro" id="IPR001647">
    <property type="entry name" value="HTH_TetR"/>
</dbReference>
<reference evidence="19 20" key="1">
    <citation type="submission" date="2022-04" db="EMBL/GenBank/DDBJ databases">
        <authorList>
            <person name="Grouzdev D.S."/>
            <person name="Pantiukh K.S."/>
            <person name="Krutkina M.S."/>
        </authorList>
    </citation>
    <scope>NUCLEOTIDE SEQUENCE [LARGE SCALE GENOMIC DNA]</scope>
    <source>
        <strain evidence="19 20">Jip08</strain>
    </source>
</reference>
<evidence type="ECO:0000256" key="3">
    <source>
        <dbReference type="ARBA" id="ARBA00022723"/>
    </source>
</evidence>
<protein>
    <recommendedName>
        <fullName evidence="12 13">Multifunctional fusion protein</fullName>
    </recommendedName>
    <domain>
        <recommendedName>
            <fullName evidence="13">Betaine aldehyde dehydrogenase</fullName>
            <shortName evidence="13">BADH</shortName>
            <ecNumber evidence="13">1.2.1.8</ecNumber>
        </recommendedName>
    </domain>
    <domain>
        <recommendedName>
            <fullName evidence="12">HTH-type transcriptional regulator BetI</fullName>
        </recommendedName>
    </domain>
</protein>
<dbReference type="Pfam" id="PF00171">
    <property type="entry name" value="Aldedh"/>
    <property type="match status" value="1"/>
</dbReference>
<feature type="region of interest" description="Disordered" evidence="17">
    <location>
        <begin position="218"/>
        <end position="240"/>
    </location>
</feature>
<evidence type="ECO:0000256" key="6">
    <source>
        <dbReference type="ARBA" id="ARBA00023015"/>
    </source>
</evidence>
<feature type="binding site" evidence="13">
    <location>
        <position position="469"/>
    </location>
    <ligand>
        <name>K(+)</name>
        <dbReference type="ChEBI" id="CHEBI:29103"/>
        <label>2</label>
    </ligand>
</feature>
<dbReference type="HAMAP" id="MF_00804">
    <property type="entry name" value="BADH"/>
    <property type="match status" value="1"/>
</dbReference>
<accession>A0ABT0DLH9</accession>
<dbReference type="PROSITE" id="PS50977">
    <property type="entry name" value="HTH_TETR_2"/>
    <property type="match status" value="1"/>
</dbReference>
<evidence type="ECO:0000256" key="11">
    <source>
        <dbReference type="ARBA" id="ARBA00024936"/>
    </source>
</evidence>
<keyword evidence="6 12" id="KW-0805">Transcription regulation</keyword>
<evidence type="ECO:0000256" key="12">
    <source>
        <dbReference type="HAMAP-Rule" id="MF_00768"/>
    </source>
</evidence>
<evidence type="ECO:0000256" key="9">
    <source>
        <dbReference type="ARBA" id="ARBA00023125"/>
    </source>
</evidence>
<keyword evidence="3 13" id="KW-0479">Metal-binding</keyword>
<dbReference type="EC" id="1.2.1.8" evidence="13"/>
<keyword evidence="7 13" id="KW-0520">NAD</keyword>